<evidence type="ECO:0000256" key="1">
    <source>
        <dbReference type="ARBA" id="ARBA00004123"/>
    </source>
</evidence>
<dbReference type="InterPro" id="IPR035979">
    <property type="entry name" value="RBD_domain_sf"/>
</dbReference>
<evidence type="ECO:0000256" key="5">
    <source>
        <dbReference type="ARBA" id="ARBA00023187"/>
    </source>
</evidence>
<evidence type="ECO:0000313" key="11">
    <source>
        <dbReference type="Proteomes" id="UP000489600"/>
    </source>
</evidence>
<evidence type="ECO:0000256" key="4">
    <source>
        <dbReference type="ARBA" id="ARBA00022884"/>
    </source>
</evidence>
<keyword evidence="6" id="KW-0539">Nucleus</keyword>
<dbReference type="PROSITE" id="PS50102">
    <property type="entry name" value="RRM"/>
    <property type="match status" value="1"/>
</dbReference>
<dbReference type="CDD" id="cd04491">
    <property type="entry name" value="SoSSB_OBF"/>
    <property type="match status" value="1"/>
</dbReference>
<feature type="compositionally biased region" description="Basic and acidic residues" evidence="8">
    <location>
        <begin position="343"/>
        <end position="391"/>
    </location>
</feature>
<keyword evidence="4 7" id="KW-0694">RNA-binding</keyword>
<dbReference type="Proteomes" id="UP000489600">
    <property type="component" value="Unassembled WGS sequence"/>
</dbReference>
<comment type="caution">
    <text evidence="10">The sequence shown here is derived from an EMBL/GenBank/DDBJ whole genome shotgun (WGS) entry which is preliminary data.</text>
</comment>
<dbReference type="OrthoDB" id="201398at2759"/>
<dbReference type="InterPro" id="IPR012677">
    <property type="entry name" value="Nucleotide-bd_a/b_plait_sf"/>
</dbReference>
<evidence type="ECO:0000256" key="8">
    <source>
        <dbReference type="SAM" id="MobiDB-lite"/>
    </source>
</evidence>
<dbReference type="Pfam" id="PF00076">
    <property type="entry name" value="RRM_1"/>
    <property type="match status" value="1"/>
</dbReference>
<dbReference type="GO" id="GO:0005846">
    <property type="term" value="C:nuclear cap binding complex"/>
    <property type="evidence" value="ECO:0007669"/>
    <property type="project" value="InterPro"/>
</dbReference>
<sequence length="405" mass="45967">MATTGARGTTKIVQKRKPVFVKVDQLQPGTIGHNLTAKVIESYHVTPAIRKGGRSVGSMIQPVRPTRIVEALIGDETGCILFTARNEQGTETDFPLVKAGKTVILRNAKIDLFKDTMRVAVDKWGRVEVTEPATFHVKQDNNLSLIEYEMEQAKLSAYRDRRFSGTQEEFDEALRTSTTVYIGNVSFYTTEEQIYELFSRAGELKKIIMGLDKNTKTPCGFCFVLFYSREDTEDAVKYISGTILDDRPIRVDFDWGFQEGRQWGRGRSGGQVRDEYRTDYDPDILSVRGYGKLVQKELEAQRQLVDYGTGSLGAYPAPAPAPSNYGRRGGRGGYNQGGSNRHGLGDYHRKRQRDDDRYGRDNSRRNSDHESRRDTDQDMRPEKNPRFRESGDSDDDGEDDRKRRG</sequence>
<organism evidence="10 11">
    <name type="scientific">Arabis nemorensis</name>
    <dbReference type="NCBI Taxonomy" id="586526"/>
    <lineage>
        <taxon>Eukaryota</taxon>
        <taxon>Viridiplantae</taxon>
        <taxon>Streptophyta</taxon>
        <taxon>Embryophyta</taxon>
        <taxon>Tracheophyta</taxon>
        <taxon>Spermatophyta</taxon>
        <taxon>Magnoliopsida</taxon>
        <taxon>eudicotyledons</taxon>
        <taxon>Gunneridae</taxon>
        <taxon>Pentapetalae</taxon>
        <taxon>rosids</taxon>
        <taxon>malvids</taxon>
        <taxon>Brassicales</taxon>
        <taxon>Brassicaceae</taxon>
        <taxon>Arabideae</taxon>
        <taxon>Arabis</taxon>
    </lineage>
</organism>
<feature type="region of interest" description="Disordered" evidence="8">
    <location>
        <begin position="310"/>
        <end position="405"/>
    </location>
</feature>
<dbReference type="GO" id="GO:0005634">
    <property type="term" value="C:nucleus"/>
    <property type="evidence" value="ECO:0007669"/>
    <property type="project" value="UniProtKB-SubCell"/>
</dbReference>
<evidence type="ECO:0000313" key="10">
    <source>
        <dbReference type="EMBL" id="VVB07141.1"/>
    </source>
</evidence>
<feature type="domain" description="RRM" evidence="9">
    <location>
        <begin position="178"/>
        <end position="256"/>
    </location>
</feature>
<gene>
    <name evidence="10" type="ORF">ANE_LOCUS17585</name>
</gene>
<dbReference type="Pfam" id="PF21473">
    <property type="entry name" value="OB_Ssb-like"/>
    <property type="match status" value="1"/>
</dbReference>
<comment type="similarity">
    <text evidence="2">Belongs to the RRM NCBP2 family.</text>
</comment>
<evidence type="ECO:0000256" key="6">
    <source>
        <dbReference type="ARBA" id="ARBA00023242"/>
    </source>
</evidence>
<name>A0A565C0G4_9BRAS</name>
<dbReference type="SUPFAM" id="SSF50249">
    <property type="entry name" value="Nucleic acid-binding proteins"/>
    <property type="match status" value="1"/>
</dbReference>
<dbReference type="PANTHER" id="PTHR18847:SF0">
    <property type="entry name" value="NUCLEAR CAP-BINDING PROTEIN SUBUNIT 2"/>
    <property type="match status" value="1"/>
</dbReference>
<proteinExistence type="inferred from homology"/>
<dbReference type="Gene3D" id="3.30.70.330">
    <property type="match status" value="1"/>
</dbReference>
<evidence type="ECO:0000259" key="9">
    <source>
        <dbReference type="PROSITE" id="PS50102"/>
    </source>
</evidence>
<evidence type="ECO:0000256" key="7">
    <source>
        <dbReference type="PROSITE-ProRule" id="PRU00176"/>
    </source>
</evidence>
<evidence type="ECO:0000256" key="2">
    <source>
        <dbReference type="ARBA" id="ARBA00010725"/>
    </source>
</evidence>
<dbReference type="GO" id="GO:0045292">
    <property type="term" value="P:mRNA cis splicing, via spliceosome"/>
    <property type="evidence" value="ECO:0007669"/>
    <property type="project" value="InterPro"/>
</dbReference>
<comment type="subcellular location">
    <subcellularLocation>
        <location evidence="1">Nucleus</location>
    </subcellularLocation>
</comment>
<dbReference type="SUPFAM" id="SSF54928">
    <property type="entry name" value="RNA-binding domain, RBD"/>
    <property type="match status" value="1"/>
</dbReference>
<dbReference type="GO" id="GO:0000339">
    <property type="term" value="F:RNA cap binding"/>
    <property type="evidence" value="ECO:0007669"/>
    <property type="project" value="InterPro"/>
</dbReference>
<protein>
    <recommendedName>
        <fullName evidence="9">RRM domain-containing protein</fullName>
    </recommendedName>
</protein>
<dbReference type="InterPro" id="IPR027157">
    <property type="entry name" value="NCBP2"/>
</dbReference>
<dbReference type="SMART" id="SM00360">
    <property type="entry name" value="RRM"/>
    <property type="match status" value="1"/>
</dbReference>
<dbReference type="AlphaFoldDB" id="A0A565C0G4"/>
<reference evidence="10" key="1">
    <citation type="submission" date="2019-07" db="EMBL/GenBank/DDBJ databases">
        <authorList>
            <person name="Dittberner H."/>
        </authorList>
    </citation>
    <scope>NUCLEOTIDE SEQUENCE [LARGE SCALE GENOMIC DNA]</scope>
</reference>
<dbReference type="InterPro" id="IPR012340">
    <property type="entry name" value="NA-bd_OB-fold"/>
</dbReference>
<accession>A0A565C0G4</accession>
<keyword evidence="3" id="KW-0507">mRNA processing</keyword>
<dbReference type="EMBL" id="CABITT030000006">
    <property type="protein sequence ID" value="VVB07141.1"/>
    <property type="molecule type" value="Genomic_DNA"/>
</dbReference>
<dbReference type="FunFam" id="3.30.70.330:FF:000128">
    <property type="entry name" value="Nuclear cap-binding protein subunit 2"/>
    <property type="match status" value="1"/>
</dbReference>
<dbReference type="CDD" id="cd12240">
    <property type="entry name" value="RRM_NCBP2"/>
    <property type="match status" value="1"/>
</dbReference>
<dbReference type="InterPro" id="IPR034148">
    <property type="entry name" value="NCBP2_RRM"/>
</dbReference>
<keyword evidence="11" id="KW-1185">Reference proteome</keyword>
<dbReference type="Gene3D" id="2.40.50.140">
    <property type="entry name" value="Nucleic acid-binding proteins"/>
    <property type="match status" value="1"/>
</dbReference>
<keyword evidence="5" id="KW-0508">mRNA splicing</keyword>
<dbReference type="PANTHER" id="PTHR18847">
    <property type="entry name" value="20 KD NUCLEAR CAP BINDING PROTEIN"/>
    <property type="match status" value="1"/>
</dbReference>
<dbReference type="InterPro" id="IPR000504">
    <property type="entry name" value="RRM_dom"/>
</dbReference>
<dbReference type="InterPro" id="IPR048970">
    <property type="entry name" value="OB_Ssb-like"/>
</dbReference>
<evidence type="ECO:0000256" key="3">
    <source>
        <dbReference type="ARBA" id="ARBA00022664"/>
    </source>
</evidence>